<sequence>MIIFVISSIINQPTPENEHLTNYELANLLELDNYTINNYVVGQRIQMVVENP</sequence>
<reference evidence="2" key="1">
    <citation type="submission" date="2022-11" db="UniProtKB">
        <authorList>
            <consortium name="WormBaseParasite"/>
        </authorList>
    </citation>
    <scope>IDENTIFICATION</scope>
</reference>
<keyword evidence="1" id="KW-1185">Reference proteome</keyword>
<protein>
    <submittedName>
        <fullName evidence="2">Uncharacterized protein</fullName>
    </submittedName>
</protein>
<accession>A0A914LPH0</accession>
<dbReference type="WBParaSite" id="Minc3s00691g16145">
    <property type="protein sequence ID" value="Minc3s00691g16145"/>
    <property type="gene ID" value="Minc3s00691g16145"/>
</dbReference>
<dbReference type="Proteomes" id="UP000887563">
    <property type="component" value="Unplaced"/>
</dbReference>
<proteinExistence type="predicted"/>
<evidence type="ECO:0000313" key="2">
    <source>
        <dbReference type="WBParaSite" id="Minc3s00691g16145"/>
    </source>
</evidence>
<organism evidence="1 2">
    <name type="scientific">Meloidogyne incognita</name>
    <name type="common">Southern root-knot nematode worm</name>
    <name type="synonym">Oxyuris incognita</name>
    <dbReference type="NCBI Taxonomy" id="6306"/>
    <lineage>
        <taxon>Eukaryota</taxon>
        <taxon>Metazoa</taxon>
        <taxon>Ecdysozoa</taxon>
        <taxon>Nematoda</taxon>
        <taxon>Chromadorea</taxon>
        <taxon>Rhabditida</taxon>
        <taxon>Tylenchina</taxon>
        <taxon>Tylenchomorpha</taxon>
        <taxon>Tylenchoidea</taxon>
        <taxon>Meloidogynidae</taxon>
        <taxon>Meloidogyninae</taxon>
        <taxon>Meloidogyne</taxon>
        <taxon>Meloidogyne incognita group</taxon>
    </lineage>
</organism>
<dbReference type="AlphaFoldDB" id="A0A914LPH0"/>
<evidence type="ECO:0000313" key="1">
    <source>
        <dbReference type="Proteomes" id="UP000887563"/>
    </source>
</evidence>
<name>A0A914LPH0_MELIC</name>